<keyword evidence="7" id="KW-1185">Reference proteome</keyword>
<dbReference type="GO" id="GO:0005524">
    <property type="term" value="F:ATP binding"/>
    <property type="evidence" value="ECO:0007669"/>
    <property type="project" value="UniProtKB-KW"/>
</dbReference>
<dbReference type="InterPro" id="IPR003439">
    <property type="entry name" value="ABC_transporter-like_ATP-bd"/>
</dbReference>
<organism evidence="6 7">
    <name type="scientific">Kluyvera cryocrescens</name>
    <name type="common">Kluyvera citrophila</name>
    <dbReference type="NCBI Taxonomy" id="580"/>
    <lineage>
        <taxon>Bacteria</taxon>
        <taxon>Pseudomonadati</taxon>
        <taxon>Pseudomonadota</taxon>
        <taxon>Gammaproteobacteria</taxon>
        <taxon>Enterobacterales</taxon>
        <taxon>Enterobacteriaceae</taxon>
        <taxon>Kluyvera</taxon>
    </lineage>
</organism>
<keyword evidence="3" id="KW-0547">Nucleotide-binding</keyword>
<feature type="domain" description="ABC transporter" evidence="5">
    <location>
        <begin position="53"/>
        <end position="289"/>
    </location>
</feature>
<gene>
    <name evidence="6" type="primary">proV_2</name>
    <name evidence="6" type="ORF">NCTC12993_06285</name>
</gene>
<keyword evidence="2" id="KW-0813">Transport</keyword>
<dbReference type="GO" id="GO:0015697">
    <property type="term" value="P:quaternary ammonium group transport"/>
    <property type="evidence" value="ECO:0007669"/>
    <property type="project" value="UniProtKB-ARBA"/>
</dbReference>
<protein>
    <submittedName>
        <fullName evidence="6">Glycine betaine/L-proline transport ATP-binding protein ProV</fullName>
    </submittedName>
</protein>
<dbReference type="Pfam" id="PF00005">
    <property type="entry name" value="ABC_tran"/>
    <property type="match status" value="1"/>
</dbReference>
<evidence type="ECO:0000256" key="1">
    <source>
        <dbReference type="ARBA" id="ARBA00005417"/>
    </source>
</evidence>
<dbReference type="AlphaFoldDB" id="A0A485CE95"/>
<dbReference type="Proteomes" id="UP000401081">
    <property type="component" value="Unassembled WGS sequence"/>
</dbReference>
<sequence length="413" mass="46087">MLSTTALFLYHPLSKSKYLQYKCKYHICALFIASVICVLYKCNNFRALLFHMIKLENINKTYPGSTHAAIGKLNIVINEGEFCTFVGPSGCGKTTILRMINQLDIPDAGAVYVQGIKIADADIIQVRRKIGFVMQSAALFPHRTVSQNIATVPRLLGWNKKHIQARIDELVEIMSLDPSLLARYPHQLSGGQQGRVAIARALAADPPILLMDEPFAAIDPVVREKLQDELLQLQQRLHKTIVLVTHDINEAIRLGDKIAIFQEGGILAQFDTPDNILTQPASEFVARFIGPEPNLKRLARLQVGQLPRHDVPLVDETLTPIFSQHPVVASPLRLVLDKQQRPLYWLDPERRTTLPVSLTLKALHSLRFAYSALLDAPGGVLVHVNGDGQYQGSISHGLLQHVLNGHVDVRRYD</sequence>
<dbReference type="PROSITE" id="PS50893">
    <property type="entry name" value="ABC_TRANSPORTER_2"/>
    <property type="match status" value="1"/>
</dbReference>
<dbReference type="Gene3D" id="3.40.50.300">
    <property type="entry name" value="P-loop containing nucleotide triphosphate hydrolases"/>
    <property type="match status" value="1"/>
</dbReference>
<evidence type="ECO:0000256" key="4">
    <source>
        <dbReference type="ARBA" id="ARBA00022840"/>
    </source>
</evidence>
<evidence type="ECO:0000256" key="2">
    <source>
        <dbReference type="ARBA" id="ARBA00022448"/>
    </source>
</evidence>
<comment type="similarity">
    <text evidence="1">Belongs to the ABC transporter superfamily.</text>
</comment>
<evidence type="ECO:0000313" key="7">
    <source>
        <dbReference type="Proteomes" id="UP000401081"/>
    </source>
</evidence>
<dbReference type="GO" id="GO:0016887">
    <property type="term" value="F:ATP hydrolysis activity"/>
    <property type="evidence" value="ECO:0007669"/>
    <property type="project" value="InterPro"/>
</dbReference>
<dbReference type="SUPFAM" id="SSF52540">
    <property type="entry name" value="P-loop containing nucleoside triphosphate hydrolases"/>
    <property type="match status" value="1"/>
</dbReference>
<evidence type="ECO:0000313" key="6">
    <source>
        <dbReference type="EMBL" id="VFS82925.1"/>
    </source>
</evidence>
<dbReference type="EMBL" id="CAADJD010000025">
    <property type="protein sequence ID" value="VFS82925.1"/>
    <property type="molecule type" value="Genomic_DNA"/>
</dbReference>
<dbReference type="InterPro" id="IPR003593">
    <property type="entry name" value="AAA+_ATPase"/>
</dbReference>
<dbReference type="FunFam" id="3.40.50.300:FF:000425">
    <property type="entry name" value="Probable ABC transporter, ATP-binding subunit"/>
    <property type="match status" value="1"/>
</dbReference>
<proteinExistence type="inferred from homology"/>
<dbReference type="InterPro" id="IPR027417">
    <property type="entry name" value="P-loop_NTPase"/>
</dbReference>
<keyword evidence="4 6" id="KW-0067">ATP-binding</keyword>
<dbReference type="PANTHER" id="PTHR43117">
    <property type="entry name" value="OSMOPROTECTANT IMPORT ATP-BINDING PROTEIN OSMV"/>
    <property type="match status" value="1"/>
</dbReference>
<name>A0A485CE95_KLUCR</name>
<evidence type="ECO:0000256" key="3">
    <source>
        <dbReference type="ARBA" id="ARBA00022741"/>
    </source>
</evidence>
<dbReference type="SMART" id="SM00382">
    <property type="entry name" value="AAA"/>
    <property type="match status" value="1"/>
</dbReference>
<dbReference type="PANTHER" id="PTHR43117:SF4">
    <property type="entry name" value="OSMOPROTECTANT IMPORT ATP-BINDING PROTEIN OSMV"/>
    <property type="match status" value="1"/>
</dbReference>
<reference evidence="6 7" key="1">
    <citation type="submission" date="2019-03" db="EMBL/GenBank/DDBJ databases">
        <authorList>
            <consortium name="Pathogen Informatics"/>
        </authorList>
    </citation>
    <scope>NUCLEOTIDE SEQUENCE [LARGE SCALE GENOMIC DNA]</scope>
    <source>
        <strain evidence="6 7">NCTC12993</strain>
    </source>
</reference>
<evidence type="ECO:0000259" key="5">
    <source>
        <dbReference type="PROSITE" id="PS50893"/>
    </source>
</evidence>
<accession>A0A485CE95</accession>